<dbReference type="Proteomes" id="UP000294513">
    <property type="component" value="Unassembled WGS sequence"/>
</dbReference>
<dbReference type="InterPro" id="IPR013078">
    <property type="entry name" value="His_Pase_superF_clade-1"/>
</dbReference>
<dbReference type="EMBL" id="SMKU01000120">
    <property type="protein sequence ID" value="TDD82767.1"/>
    <property type="molecule type" value="Genomic_DNA"/>
</dbReference>
<keyword evidence="3" id="KW-1185">Reference proteome</keyword>
<dbReference type="CDD" id="cd07067">
    <property type="entry name" value="HP_PGM_like"/>
    <property type="match status" value="1"/>
</dbReference>
<evidence type="ECO:0000313" key="2">
    <source>
        <dbReference type="EMBL" id="TDD82767.1"/>
    </source>
</evidence>
<dbReference type="InterPro" id="IPR050275">
    <property type="entry name" value="PGM_Phosphatase"/>
</dbReference>
<dbReference type="Pfam" id="PF00300">
    <property type="entry name" value="His_Phos_1"/>
    <property type="match status" value="1"/>
</dbReference>
<dbReference type="PANTHER" id="PTHR48100:SF62">
    <property type="entry name" value="GLUCOSYL-3-PHOSPHOGLYCERATE PHOSPHATASE"/>
    <property type="match status" value="1"/>
</dbReference>
<evidence type="ECO:0000256" key="1">
    <source>
        <dbReference type="SAM" id="MobiDB-lite"/>
    </source>
</evidence>
<feature type="region of interest" description="Disordered" evidence="1">
    <location>
        <begin position="1"/>
        <end position="23"/>
    </location>
</feature>
<feature type="compositionally biased region" description="Polar residues" evidence="1">
    <location>
        <begin position="154"/>
        <end position="167"/>
    </location>
</feature>
<dbReference type="Gene3D" id="3.40.50.1240">
    <property type="entry name" value="Phosphoglycerate mutase-like"/>
    <property type="match status" value="1"/>
</dbReference>
<feature type="region of interest" description="Disordered" evidence="1">
    <location>
        <begin position="128"/>
        <end position="187"/>
    </location>
</feature>
<accession>A0A4V2YVU5</accession>
<dbReference type="GO" id="GO:0016791">
    <property type="term" value="F:phosphatase activity"/>
    <property type="evidence" value="ECO:0007669"/>
    <property type="project" value="TreeGrafter"/>
</dbReference>
<comment type="caution">
    <text evidence="2">The sequence shown here is derived from an EMBL/GenBank/DDBJ whole genome shotgun (WGS) entry which is preliminary data.</text>
</comment>
<gene>
    <name evidence="2" type="ORF">E1298_22240</name>
</gene>
<dbReference type="GO" id="GO:0005737">
    <property type="term" value="C:cytoplasm"/>
    <property type="evidence" value="ECO:0007669"/>
    <property type="project" value="TreeGrafter"/>
</dbReference>
<dbReference type="AlphaFoldDB" id="A0A4V2YVU5"/>
<name>A0A4V2YVU5_9ACTN</name>
<dbReference type="OrthoDB" id="3628970at2"/>
<protein>
    <recommendedName>
        <fullName evidence="4">Histidine phosphatase family protein</fullName>
    </recommendedName>
</protein>
<reference evidence="2 3" key="1">
    <citation type="submission" date="2019-03" db="EMBL/GenBank/DDBJ databases">
        <title>Draft genome sequences of novel Actinobacteria.</title>
        <authorList>
            <person name="Sahin N."/>
            <person name="Ay H."/>
            <person name="Saygin H."/>
        </authorList>
    </citation>
    <scope>NUCLEOTIDE SEQUENCE [LARGE SCALE GENOMIC DNA]</scope>
    <source>
        <strain evidence="2 3">H3C3</strain>
    </source>
</reference>
<dbReference type="InterPro" id="IPR029033">
    <property type="entry name" value="His_PPase_superfam"/>
</dbReference>
<organism evidence="2 3">
    <name type="scientific">Actinomadura rubrisoli</name>
    <dbReference type="NCBI Taxonomy" id="2530368"/>
    <lineage>
        <taxon>Bacteria</taxon>
        <taxon>Bacillati</taxon>
        <taxon>Actinomycetota</taxon>
        <taxon>Actinomycetes</taxon>
        <taxon>Streptosporangiales</taxon>
        <taxon>Thermomonosporaceae</taxon>
        <taxon>Actinomadura</taxon>
    </lineage>
</organism>
<dbReference type="SMART" id="SM00855">
    <property type="entry name" value="PGAM"/>
    <property type="match status" value="1"/>
</dbReference>
<sequence>MRDHREQVMDTHPAGTPLHRPAPVTAAPGTELLLVRHAEAWCNVAGVVGGAVGCRGLTPLGRAQAAALAGRLRTLSEAGQGIDCFVASPRRRAAETAAIVQEAVGVPAVHDEMCAIVRIGCPRLEPSPGTTSCGGSPRPCRRWSARQAGGDASWSPTARPSTPSTMCSGACRSDGRPRSAWRWATRA</sequence>
<evidence type="ECO:0008006" key="4">
    <source>
        <dbReference type="Google" id="ProtNLM"/>
    </source>
</evidence>
<proteinExistence type="predicted"/>
<evidence type="ECO:0000313" key="3">
    <source>
        <dbReference type="Proteomes" id="UP000294513"/>
    </source>
</evidence>
<dbReference type="SUPFAM" id="SSF53254">
    <property type="entry name" value="Phosphoglycerate mutase-like"/>
    <property type="match status" value="1"/>
</dbReference>
<dbReference type="PANTHER" id="PTHR48100">
    <property type="entry name" value="BROAD-SPECIFICITY PHOSPHATASE YOR283W-RELATED"/>
    <property type="match status" value="1"/>
</dbReference>